<dbReference type="RefSeq" id="XP_003741049.1">
    <property type="nucleotide sequence ID" value="XM_003741001.1"/>
</dbReference>
<dbReference type="AlphaFoldDB" id="A0AAJ6VWX6"/>
<dbReference type="PANTHER" id="PTHR45913:SF19">
    <property type="entry name" value="LOW QUALITY PROTEIN: ZINC FINGER BED DOMAIN-CONTAINING PROTEIN 5-LIKE"/>
    <property type="match status" value="1"/>
</dbReference>
<keyword evidence="1" id="KW-1185">Reference proteome</keyword>
<protein>
    <submittedName>
        <fullName evidence="2">Zinc finger BED domain-containing protein 5-like</fullName>
    </submittedName>
</protein>
<name>A0AAJ6VWX6_9ACAR</name>
<dbReference type="PANTHER" id="PTHR45913">
    <property type="entry name" value="EPM2A-INTERACTING PROTEIN 1"/>
    <property type="match status" value="1"/>
</dbReference>
<sequence length="207" mass="23363">MAKNLSSSQTTLPYAVDKFHEVSLRLSYRIGRAAEAHTIGEKLVKPCLIEAARNLFNQRQVDNFQIIPLSDNTVNRRIRDISSWLEEKVCSEIKLSPSWALQLDESTDVSGSAILLVLVRYVSESRVHEELLICKPLLSNATGEAIFELVEHFASTYPCERGFSVYIATKNKYRNRLDAEPDMRLQLSGNTPNFAEILSGCQIHPSH</sequence>
<proteinExistence type="predicted"/>
<reference evidence="2" key="1">
    <citation type="submission" date="2025-08" db="UniProtKB">
        <authorList>
            <consortium name="RefSeq"/>
        </authorList>
    </citation>
    <scope>IDENTIFICATION</scope>
</reference>
<evidence type="ECO:0000313" key="1">
    <source>
        <dbReference type="Proteomes" id="UP000694867"/>
    </source>
</evidence>
<accession>A0AAJ6VWX6</accession>
<gene>
    <name evidence="2" type="primary">LOC100901199</name>
</gene>
<organism evidence="1 2">
    <name type="scientific">Galendromus occidentalis</name>
    <name type="common">western predatory mite</name>
    <dbReference type="NCBI Taxonomy" id="34638"/>
    <lineage>
        <taxon>Eukaryota</taxon>
        <taxon>Metazoa</taxon>
        <taxon>Ecdysozoa</taxon>
        <taxon>Arthropoda</taxon>
        <taxon>Chelicerata</taxon>
        <taxon>Arachnida</taxon>
        <taxon>Acari</taxon>
        <taxon>Parasitiformes</taxon>
        <taxon>Mesostigmata</taxon>
        <taxon>Gamasina</taxon>
        <taxon>Phytoseioidea</taxon>
        <taxon>Phytoseiidae</taxon>
        <taxon>Typhlodrominae</taxon>
        <taxon>Galendromus</taxon>
    </lineage>
</organism>
<evidence type="ECO:0000313" key="2">
    <source>
        <dbReference type="RefSeq" id="XP_003741049.1"/>
    </source>
</evidence>
<dbReference type="Proteomes" id="UP000694867">
    <property type="component" value="Unplaced"/>
</dbReference>
<dbReference type="GeneID" id="100901199"/>
<dbReference type="KEGG" id="goe:100901199"/>